<evidence type="ECO:0000313" key="2">
    <source>
        <dbReference type="Proteomes" id="UP000219252"/>
    </source>
</evidence>
<keyword evidence="2" id="KW-1185">Reference proteome</keyword>
<sequence length="54" mass="6516">MKVKFQDVSFLLRKREQIQYRKKESLVSYQTLSKIIHGVILLQFLDFSQLREVS</sequence>
<protein>
    <submittedName>
        <fullName evidence="1">Uncharacterized protein</fullName>
    </submittedName>
</protein>
<name>A0A285U422_9BACL</name>
<dbReference type="EMBL" id="OBQC01000002">
    <property type="protein sequence ID" value="SOC36178.1"/>
    <property type="molecule type" value="Genomic_DNA"/>
</dbReference>
<proteinExistence type="predicted"/>
<gene>
    <name evidence="1" type="ORF">SAMN05877842_102140</name>
</gene>
<evidence type="ECO:0000313" key="1">
    <source>
        <dbReference type="EMBL" id="SOC36178.1"/>
    </source>
</evidence>
<dbReference type="AlphaFoldDB" id="A0A285U422"/>
<reference evidence="2" key="1">
    <citation type="submission" date="2017-08" db="EMBL/GenBank/DDBJ databases">
        <authorList>
            <person name="Varghese N."/>
            <person name="Submissions S."/>
        </authorList>
    </citation>
    <scope>NUCLEOTIDE SEQUENCE [LARGE SCALE GENOMIC DNA]</scope>
    <source>
        <strain evidence="2">JC23</strain>
    </source>
</reference>
<dbReference type="Proteomes" id="UP000219252">
    <property type="component" value="Unassembled WGS sequence"/>
</dbReference>
<accession>A0A285U422</accession>
<organism evidence="1 2">
    <name type="scientific">Ureibacillus acetophenoni</name>
    <dbReference type="NCBI Taxonomy" id="614649"/>
    <lineage>
        <taxon>Bacteria</taxon>
        <taxon>Bacillati</taxon>
        <taxon>Bacillota</taxon>
        <taxon>Bacilli</taxon>
        <taxon>Bacillales</taxon>
        <taxon>Caryophanaceae</taxon>
        <taxon>Ureibacillus</taxon>
    </lineage>
</organism>